<evidence type="ECO:0000313" key="1">
    <source>
        <dbReference type="EMBL" id="KAJ1679123.1"/>
    </source>
</evidence>
<reference evidence="1" key="1">
    <citation type="submission" date="2022-06" db="EMBL/GenBank/DDBJ databases">
        <title>Phylogenomic reconstructions and comparative analyses of Kickxellomycotina fungi.</title>
        <authorList>
            <person name="Reynolds N.K."/>
            <person name="Stajich J.E."/>
            <person name="Barry K."/>
            <person name="Grigoriev I.V."/>
            <person name="Crous P."/>
            <person name="Smith M.E."/>
        </authorList>
    </citation>
    <scope>NUCLEOTIDE SEQUENCE</scope>
    <source>
        <strain evidence="1">RSA 2271</strain>
    </source>
</reference>
<keyword evidence="2" id="KW-1185">Reference proteome</keyword>
<feature type="non-terminal residue" evidence="1">
    <location>
        <position position="334"/>
    </location>
</feature>
<organism evidence="1 2">
    <name type="scientific">Spiromyces aspiralis</name>
    <dbReference type="NCBI Taxonomy" id="68401"/>
    <lineage>
        <taxon>Eukaryota</taxon>
        <taxon>Fungi</taxon>
        <taxon>Fungi incertae sedis</taxon>
        <taxon>Zoopagomycota</taxon>
        <taxon>Kickxellomycotina</taxon>
        <taxon>Kickxellomycetes</taxon>
        <taxon>Kickxellales</taxon>
        <taxon>Kickxellaceae</taxon>
        <taxon>Spiromyces</taxon>
    </lineage>
</organism>
<dbReference type="Proteomes" id="UP001145114">
    <property type="component" value="Unassembled WGS sequence"/>
</dbReference>
<proteinExistence type="predicted"/>
<sequence>MTVYGSDDQGDDGADRRELAPTPSSPASPTSSSQSPLLSTVADEVSHRDPGYFQYYAQLQHQQNMLQDYMRTSTYFSAITQAGAPLFLNSVVMDVGAGSGILSYFAAQAGARKVYAVEASKMANKMRVMLDAARGQGAGRHPARNGYLQGRIEIIESKVEDIRQEIDKVDVIISEPIGVLLVHERMLESFIYARDKYLKPTGGVVYPSSGSIHLAPVSDAALWSETMSKVRFWEQSAFYGVDLRPFMELAYNEYFTAPVVGCFNPRSLMADCCLQSRGYTVDFNTVTAEEIKSFRVPIEWDIKYTGIIHAIGGWFDIAFTPPTDATLANPLLSE</sequence>
<name>A0ACC1HRE8_9FUNG</name>
<dbReference type="EMBL" id="JAMZIH010000585">
    <property type="protein sequence ID" value="KAJ1679123.1"/>
    <property type="molecule type" value="Genomic_DNA"/>
</dbReference>
<protein>
    <submittedName>
        <fullName evidence="1">Uncharacterized protein</fullName>
    </submittedName>
</protein>
<comment type="caution">
    <text evidence="1">The sequence shown here is derived from an EMBL/GenBank/DDBJ whole genome shotgun (WGS) entry which is preliminary data.</text>
</comment>
<evidence type="ECO:0000313" key="2">
    <source>
        <dbReference type="Proteomes" id="UP001145114"/>
    </source>
</evidence>
<accession>A0ACC1HRE8</accession>
<gene>
    <name evidence="1" type="ORF">EV182_002686</name>
</gene>